<dbReference type="PANTHER" id="PTHR34501">
    <property type="entry name" value="PROTEIN YDDL-RELATED"/>
    <property type="match status" value="1"/>
</dbReference>
<sequence length="354" mass="37922">MLAGNWPVTAAAATDSLILSGELNVQLNRLRYADADGRARVLNRLDSSASNIRFKGTESLGDDLSASFYVSAGLRTDTGTGGFCNRECFVQLAGPAGAIKLGRVLPIYDDVSLPWYFIEIQGNHNPIALWANCGNGAGMDRGCMDAFITAVRYDTPTWGGFSGSVSVADLSTDLQREKGSSHAYSGGMQYRQGALYLGVAAQKQVDTRYAGARDHGLTLSMEWKGPVTVGLGLERLSYRVAAGGTLTRDYAGLLLSRTWGAQTVWGNAGRAFSGRGSAGPEAVVNNVRRQSQSGASMFSLGYTTRLSKLTKLYAFHNLIVNDRRSRYSFDTSTSAALGTGRRVSSLVVGMSKKF</sequence>
<keyword evidence="8" id="KW-0626">Porin</keyword>
<dbReference type="Pfam" id="PF13609">
    <property type="entry name" value="Porin_4"/>
    <property type="match status" value="1"/>
</dbReference>
<evidence type="ECO:0000256" key="9">
    <source>
        <dbReference type="ARBA" id="ARBA00023136"/>
    </source>
</evidence>
<evidence type="ECO:0000256" key="8">
    <source>
        <dbReference type="ARBA" id="ARBA00023114"/>
    </source>
</evidence>
<dbReference type="PRINTS" id="PR00184">
    <property type="entry name" value="NEISSPPORIN"/>
</dbReference>
<keyword evidence="3" id="KW-0813">Transport</keyword>
<evidence type="ECO:0000313" key="13">
    <source>
        <dbReference type="Proteomes" id="UP001064933"/>
    </source>
</evidence>
<evidence type="ECO:0000259" key="11">
    <source>
        <dbReference type="Pfam" id="PF13609"/>
    </source>
</evidence>
<keyword evidence="6" id="KW-0732">Signal</keyword>
<dbReference type="EMBL" id="CP104562">
    <property type="protein sequence ID" value="UXH77468.1"/>
    <property type="molecule type" value="Genomic_DNA"/>
</dbReference>
<dbReference type="InterPro" id="IPR033900">
    <property type="entry name" value="Gram_neg_porin_domain"/>
</dbReference>
<dbReference type="PANTHER" id="PTHR34501:SF9">
    <property type="entry name" value="MAJOR OUTER MEMBRANE PROTEIN P.IA"/>
    <property type="match status" value="1"/>
</dbReference>
<keyword evidence="7" id="KW-0406">Ion transport</keyword>
<dbReference type="Gene3D" id="2.40.160.10">
    <property type="entry name" value="Porin"/>
    <property type="match status" value="1"/>
</dbReference>
<gene>
    <name evidence="12" type="ORF">N4261_21110</name>
</gene>
<protein>
    <submittedName>
        <fullName evidence="12">Porin</fullName>
    </submittedName>
</protein>
<dbReference type="CDD" id="cd00342">
    <property type="entry name" value="gram_neg_porins"/>
    <property type="match status" value="1"/>
</dbReference>
<keyword evidence="4" id="KW-1134">Transmembrane beta strand</keyword>
<keyword evidence="9" id="KW-0472">Membrane</keyword>
<evidence type="ECO:0000256" key="1">
    <source>
        <dbReference type="ARBA" id="ARBA00004571"/>
    </source>
</evidence>
<name>A0ABY6AX27_9BURK</name>
<feature type="domain" description="Porin" evidence="11">
    <location>
        <begin position="10"/>
        <end position="319"/>
    </location>
</feature>
<proteinExistence type="predicted"/>
<dbReference type="RefSeq" id="WP_261757218.1">
    <property type="nucleotide sequence ID" value="NZ_CP104562.2"/>
</dbReference>
<comment type="subunit">
    <text evidence="2">Homotrimer.</text>
</comment>
<dbReference type="InterPro" id="IPR023614">
    <property type="entry name" value="Porin_dom_sf"/>
</dbReference>
<evidence type="ECO:0000256" key="3">
    <source>
        <dbReference type="ARBA" id="ARBA00022448"/>
    </source>
</evidence>
<evidence type="ECO:0000256" key="7">
    <source>
        <dbReference type="ARBA" id="ARBA00023065"/>
    </source>
</evidence>
<evidence type="ECO:0000256" key="5">
    <source>
        <dbReference type="ARBA" id="ARBA00022692"/>
    </source>
</evidence>
<accession>A0ABY6AX27</accession>
<evidence type="ECO:0000256" key="2">
    <source>
        <dbReference type="ARBA" id="ARBA00011233"/>
    </source>
</evidence>
<dbReference type="InterPro" id="IPR050298">
    <property type="entry name" value="Gram-neg_bact_OMP"/>
</dbReference>
<dbReference type="SUPFAM" id="SSF56935">
    <property type="entry name" value="Porins"/>
    <property type="match status" value="1"/>
</dbReference>
<evidence type="ECO:0000256" key="6">
    <source>
        <dbReference type="ARBA" id="ARBA00022729"/>
    </source>
</evidence>
<keyword evidence="13" id="KW-1185">Reference proteome</keyword>
<evidence type="ECO:0000256" key="4">
    <source>
        <dbReference type="ARBA" id="ARBA00022452"/>
    </source>
</evidence>
<keyword evidence="10" id="KW-0998">Cell outer membrane</keyword>
<evidence type="ECO:0000313" key="12">
    <source>
        <dbReference type="EMBL" id="UXH77468.1"/>
    </source>
</evidence>
<organism evidence="12 13">
    <name type="scientific">Roseateles amylovorans</name>
    <dbReference type="NCBI Taxonomy" id="2978473"/>
    <lineage>
        <taxon>Bacteria</taxon>
        <taxon>Pseudomonadati</taxon>
        <taxon>Pseudomonadota</taxon>
        <taxon>Betaproteobacteria</taxon>
        <taxon>Burkholderiales</taxon>
        <taxon>Sphaerotilaceae</taxon>
        <taxon>Roseateles</taxon>
    </lineage>
</organism>
<comment type="subcellular location">
    <subcellularLocation>
        <location evidence="1">Cell outer membrane</location>
        <topology evidence="1">Multi-pass membrane protein</topology>
    </subcellularLocation>
</comment>
<evidence type="ECO:0000256" key="10">
    <source>
        <dbReference type="ARBA" id="ARBA00023237"/>
    </source>
</evidence>
<dbReference type="InterPro" id="IPR002299">
    <property type="entry name" value="Porin_Neis"/>
</dbReference>
<reference evidence="12" key="1">
    <citation type="submission" date="2022-10" db="EMBL/GenBank/DDBJ databases">
        <title>Characterization and whole genome sequencing of a new Roseateles species, isolated from fresh water.</title>
        <authorList>
            <person name="Guliayeva D.Y."/>
            <person name="Akhremchuk A.E."/>
            <person name="Sikolenko M.A."/>
            <person name="Valentovich L.N."/>
            <person name="Sidarenka A.V."/>
        </authorList>
    </citation>
    <scope>NUCLEOTIDE SEQUENCE</scope>
    <source>
        <strain evidence="12">BIM B-1768</strain>
    </source>
</reference>
<dbReference type="Proteomes" id="UP001064933">
    <property type="component" value="Chromosome"/>
</dbReference>
<keyword evidence="5" id="KW-0812">Transmembrane</keyword>